<reference evidence="2 3" key="2">
    <citation type="journal article" date="2021" name="Curr. Genet.">
        <title>Genetic response to nitrogen starvation in the aggressive Eucalyptus foliar pathogen Teratosphaeria destructans.</title>
        <authorList>
            <person name="Havenga M."/>
            <person name="Wingfield B.D."/>
            <person name="Wingfield M.J."/>
            <person name="Dreyer L.L."/>
            <person name="Roets F."/>
            <person name="Aylward J."/>
        </authorList>
    </citation>
    <scope>NUCLEOTIDE SEQUENCE [LARGE SCALE GENOMIC DNA]</scope>
    <source>
        <strain evidence="2">CMW44962</strain>
    </source>
</reference>
<gene>
    <name evidence="2" type="ORF">Tdes44962_MAKER06913</name>
</gene>
<organism evidence="2 3">
    <name type="scientific">Teratosphaeria destructans</name>
    <dbReference type="NCBI Taxonomy" id="418781"/>
    <lineage>
        <taxon>Eukaryota</taxon>
        <taxon>Fungi</taxon>
        <taxon>Dikarya</taxon>
        <taxon>Ascomycota</taxon>
        <taxon>Pezizomycotina</taxon>
        <taxon>Dothideomycetes</taxon>
        <taxon>Dothideomycetidae</taxon>
        <taxon>Mycosphaerellales</taxon>
        <taxon>Teratosphaeriaceae</taxon>
        <taxon>Teratosphaeria</taxon>
    </lineage>
</organism>
<evidence type="ECO:0000313" key="3">
    <source>
        <dbReference type="Proteomes" id="UP001138500"/>
    </source>
</evidence>
<evidence type="ECO:0000256" key="1">
    <source>
        <dbReference type="SAM" id="MobiDB-lite"/>
    </source>
</evidence>
<sequence>MSGTWAKAIKNYRSRAHKRTVNAPVEEYDEAGSHAAGVRGTDEGGRRHRRTMSFGRGRMDGTRAGRGERNRWFSMVRR</sequence>
<keyword evidence="3" id="KW-1185">Reference proteome</keyword>
<evidence type="ECO:0000313" key="2">
    <source>
        <dbReference type="EMBL" id="KAH9845054.1"/>
    </source>
</evidence>
<dbReference type="AlphaFoldDB" id="A0A9W7T0J6"/>
<protein>
    <submittedName>
        <fullName evidence="2">Uncharacterized protein</fullName>
    </submittedName>
</protein>
<proteinExistence type="predicted"/>
<feature type="compositionally biased region" description="Basic and acidic residues" evidence="1">
    <location>
        <begin position="57"/>
        <end position="66"/>
    </location>
</feature>
<comment type="caution">
    <text evidence="2">The sequence shown here is derived from an EMBL/GenBank/DDBJ whole genome shotgun (WGS) entry which is preliminary data.</text>
</comment>
<feature type="region of interest" description="Disordered" evidence="1">
    <location>
        <begin position="24"/>
        <end position="66"/>
    </location>
</feature>
<name>A0A9W7T0J6_9PEZI</name>
<accession>A0A9W7T0J6</accession>
<dbReference type="EMBL" id="RIBY02000158">
    <property type="protein sequence ID" value="KAH9845054.1"/>
    <property type="molecule type" value="Genomic_DNA"/>
</dbReference>
<reference evidence="2 3" key="1">
    <citation type="journal article" date="2018" name="IMA Fungus">
        <title>IMA Genome-F 10: Nine draft genome sequences of Claviceps purpurea s.lat., including C. arundinis, C. humidiphila, and C. cf. spartinae, pseudomolecules for the pitch canker pathogen Fusarium circinatum, draft genome of Davidsoniella eucalypti, Grosmannia galeiformis, Quambalaria eucalypti, and Teratosphaeria destructans.</title>
        <authorList>
            <person name="Wingfield B.D."/>
            <person name="Liu M."/>
            <person name="Nguyen H.D."/>
            <person name="Lane F.A."/>
            <person name="Morgan S.W."/>
            <person name="De Vos L."/>
            <person name="Wilken P.M."/>
            <person name="Duong T.A."/>
            <person name="Aylward J."/>
            <person name="Coetzee M.P."/>
            <person name="Dadej K."/>
            <person name="De Beer Z.W."/>
            <person name="Findlay W."/>
            <person name="Havenga M."/>
            <person name="Kolarik M."/>
            <person name="Menzies J.G."/>
            <person name="Naidoo K."/>
            <person name="Pochopski O."/>
            <person name="Shoukouhi P."/>
            <person name="Santana Q.C."/>
            <person name="Seifert K.A."/>
            <person name="Soal N."/>
            <person name="Steenkamp E.T."/>
            <person name="Tatham C.T."/>
            <person name="van der Nest M.A."/>
            <person name="Wingfield M.J."/>
        </authorList>
    </citation>
    <scope>NUCLEOTIDE SEQUENCE [LARGE SCALE GENOMIC DNA]</scope>
    <source>
        <strain evidence="2">CMW44962</strain>
    </source>
</reference>
<dbReference type="Proteomes" id="UP001138500">
    <property type="component" value="Unassembled WGS sequence"/>
</dbReference>